<gene>
    <name evidence="1" type="ORF">BpHYR1_002675</name>
</gene>
<dbReference type="Proteomes" id="UP000276133">
    <property type="component" value="Unassembled WGS sequence"/>
</dbReference>
<name>A0A3M7R7R1_BRAPC</name>
<protein>
    <submittedName>
        <fullName evidence="1">Uncharacterized protein</fullName>
    </submittedName>
</protein>
<accession>A0A3M7R7R1</accession>
<dbReference type="EMBL" id="REGN01004001">
    <property type="protein sequence ID" value="RNA19653.1"/>
    <property type="molecule type" value="Genomic_DNA"/>
</dbReference>
<comment type="caution">
    <text evidence="1">The sequence shown here is derived from an EMBL/GenBank/DDBJ whole genome shotgun (WGS) entry which is preliminary data.</text>
</comment>
<reference evidence="1 2" key="1">
    <citation type="journal article" date="2018" name="Sci. Rep.">
        <title>Genomic signatures of local adaptation to the degree of environmental predictability in rotifers.</title>
        <authorList>
            <person name="Franch-Gras L."/>
            <person name="Hahn C."/>
            <person name="Garcia-Roger E.M."/>
            <person name="Carmona M.J."/>
            <person name="Serra M."/>
            <person name="Gomez A."/>
        </authorList>
    </citation>
    <scope>NUCLEOTIDE SEQUENCE [LARGE SCALE GENOMIC DNA]</scope>
    <source>
        <strain evidence="1">HYR1</strain>
    </source>
</reference>
<dbReference type="AlphaFoldDB" id="A0A3M7R7R1"/>
<evidence type="ECO:0000313" key="1">
    <source>
        <dbReference type="EMBL" id="RNA19653.1"/>
    </source>
</evidence>
<organism evidence="1 2">
    <name type="scientific">Brachionus plicatilis</name>
    <name type="common">Marine rotifer</name>
    <name type="synonym">Brachionus muelleri</name>
    <dbReference type="NCBI Taxonomy" id="10195"/>
    <lineage>
        <taxon>Eukaryota</taxon>
        <taxon>Metazoa</taxon>
        <taxon>Spiralia</taxon>
        <taxon>Gnathifera</taxon>
        <taxon>Rotifera</taxon>
        <taxon>Eurotatoria</taxon>
        <taxon>Monogononta</taxon>
        <taxon>Pseudotrocha</taxon>
        <taxon>Ploima</taxon>
        <taxon>Brachionidae</taxon>
        <taxon>Brachionus</taxon>
    </lineage>
</organism>
<proteinExistence type="predicted"/>
<keyword evidence="2" id="KW-1185">Reference proteome</keyword>
<sequence length="84" mass="9584">MASMSSGHGILKLMIYSINHFNSKRKLQSCLQVTIPGPLDSDFNFSDFNLNKTATITTWNDLLKLINRPYECPCLMRLINTSFI</sequence>
<evidence type="ECO:0000313" key="2">
    <source>
        <dbReference type="Proteomes" id="UP000276133"/>
    </source>
</evidence>